<dbReference type="AlphaFoldDB" id="A0A5C8LRC8"/>
<gene>
    <name evidence="1" type="ORF">FU839_16850</name>
</gene>
<protein>
    <submittedName>
        <fullName evidence="1">Uncharacterized protein</fullName>
    </submittedName>
</protein>
<proteinExistence type="predicted"/>
<dbReference type="EMBL" id="VRLR01000014">
    <property type="protein sequence ID" value="TXK78179.1"/>
    <property type="molecule type" value="Genomic_DNA"/>
</dbReference>
<evidence type="ECO:0000313" key="2">
    <source>
        <dbReference type="Proteomes" id="UP000321814"/>
    </source>
</evidence>
<dbReference type="RefSeq" id="WP_147905301.1">
    <property type="nucleotide sequence ID" value="NZ_BAAAGC010000012.1"/>
</dbReference>
<dbReference type="OrthoDB" id="5845356at2"/>
<sequence length="414" mass="47526">MIAPRKIIRCLDEHWTVIEQLVERSISGNFSFQDVQHLILRHNNGMSSEQVFREAQRFLQLEILIPLAKSSQLELNRSVLEFAQQLMQEQQLGLATDIESRILELKRLSERMQEAAQSRDSSELRRFSRVMDERIREVLKHFGQNESAILSLVERAKADEGKLSLARRYAAVMDAFDDYIDPVLALVDINGPFQLTVSAVEVMLSELLQIIEVTGTLNTEKETLIQLRTRLIEMNQVGRESLSRCADLLMPLRDELRRNTLLSRNASFLLGQMRKKGIDLTLEPLVPAISSDSQRFSLGSANQITSYMAELCQYEHDAYQLPEEILSNHSMLMQVPELKDVVHKAKTLKKLPDLSRWLAESYPELPVDELLFLYQELSRSDELTLEHSEHHTELTLNGYKLTLHPFQSSEAGTL</sequence>
<organism evidence="1 2">
    <name type="scientific">Rheinheimera tangshanensis</name>
    <dbReference type="NCBI Taxonomy" id="400153"/>
    <lineage>
        <taxon>Bacteria</taxon>
        <taxon>Pseudomonadati</taxon>
        <taxon>Pseudomonadota</taxon>
        <taxon>Gammaproteobacteria</taxon>
        <taxon>Chromatiales</taxon>
        <taxon>Chromatiaceae</taxon>
        <taxon>Rheinheimera</taxon>
    </lineage>
</organism>
<dbReference type="Proteomes" id="UP000321814">
    <property type="component" value="Unassembled WGS sequence"/>
</dbReference>
<evidence type="ECO:0000313" key="1">
    <source>
        <dbReference type="EMBL" id="TXK78179.1"/>
    </source>
</evidence>
<reference evidence="1 2" key="1">
    <citation type="submission" date="2019-08" db="EMBL/GenBank/DDBJ databases">
        <title>Draft genome analysis of Rheinheimera tangshanensis isolated from the roots of fresh rice plants (Oryza sativa).</title>
        <authorList>
            <person name="Yu Q."/>
            <person name="Qi Y."/>
            <person name="Zhang H."/>
            <person name="Pu J."/>
        </authorList>
    </citation>
    <scope>NUCLEOTIDE SEQUENCE [LARGE SCALE GENOMIC DNA]</scope>
    <source>
        <strain evidence="1 2">JA3-B52</strain>
    </source>
</reference>
<comment type="caution">
    <text evidence="1">The sequence shown here is derived from an EMBL/GenBank/DDBJ whole genome shotgun (WGS) entry which is preliminary data.</text>
</comment>
<keyword evidence="2" id="KW-1185">Reference proteome</keyword>
<name>A0A5C8LRC8_9GAMM</name>
<accession>A0A5C8LRC8</accession>